<name>A0ABR7ETN6_9FIRM</name>
<dbReference type="SMART" id="SM00857">
    <property type="entry name" value="Resolvase"/>
    <property type="match status" value="1"/>
</dbReference>
<evidence type="ECO:0000259" key="2">
    <source>
        <dbReference type="PROSITE" id="PS51736"/>
    </source>
</evidence>
<dbReference type="CDD" id="cd00338">
    <property type="entry name" value="Ser_Recombinase"/>
    <property type="match status" value="1"/>
</dbReference>
<feature type="domain" description="Resolvase/invertase-type recombinase catalytic" evidence="2">
    <location>
        <begin position="5"/>
        <end position="156"/>
    </location>
</feature>
<dbReference type="SUPFAM" id="SSF53041">
    <property type="entry name" value="Resolvase-like"/>
    <property type="match status" value="1"/>
</dbReference>
<dbReference type="PANTHER" id="PTHR30461">
    <property type="entry name" value="DNA-INVERTASE FROM LAMBDOID PROPHAGE"/>
    <property type="match status" value="1"/>
</dbReference>
<keyword evidence="1" id="KW-0175">Coiled coil</keyword>
<dbReference type="Proteomes" id="UP000647235">
    <property type="component" value="Unassembled WGS sequence"/>
</dbReference>
<dbReference type="RefSeq" id="WP_186855265.1">
    <property type="nucleotide sequence ID" value="NZ_JACOOY010000001.1"/>
</dbReference>
<dbReference type="EMBL" id="JACOOY010000001">
    <property type="protein sequence ID" value="MBC5663915.1"/>
    <property type="molecule type" value="Genomic_DNA"/>
</dbReference>
<gene>
    <name evidence="4" type="ORF">H8S07_01250</name>
</gene>
<dbReference type="PROSITE" id="PS51737">
    <property type="entry name" value="RECOMBINASE_DNA_BIND"/>
    <property type="match status" value="1"/>
</dbReference>
<dbReference type="PROSITE" id="PS51736">
    <property type="entry name" value="RECOMBINASES_3"/>
    <property type="match status" value="1"/>
</dbReference>
<dbReference type="Pfam" id="PF00239">
    <property type="entry name" value="Resolvase"/>
    <property type="match status" value="1"/>
</dbReference>
<keyword evidence="5" id="KW-1185">Reference proteome</keyword>
<comment type="caution">
    <text evidence="4">The sequence shown here is derived from an EMBL/GenBank/DDBJ whole genome shotgun (WGS) entry which is preliminary data.</text>
</comment>
<dbReference type="Gene3D" id="3.90.1750.20">
    <property type="entry name" value="Putative Large Serine Recombinase, Chain B, Domain 2"/>
    <property type="match status" value="1"/>
</dbReference>
<dbReference type="InterPro" id="IPR036162">
    <property type="entry name" value="Resolvase-like_N_sf"/>
</dbReference>
<evidence type="ECO:0000313" key="4">
    <source>
        <dbReference type="EMBL" id="MBC5663915.1"/>
    </source>
</evidence>
<feature type="domain" description="Recombinase" evidence="3">
    <location>
        <begin position="164"/>
        <end position="298"/>
    </location>
</feature>
<dbReference type="InterPro" id="IPR006119">
    <property type="entry name" value="Resolv_N"/>
</dbReference>
<dbReference type="Pfam" id="PF07508">
    <property type="entry name" value="Recombinase"/>
    <property type="match status" value="1"/>
</dbReference>
<dbReference type="PANTHER" id="PTHR30461:SF23">
    <property type="entry name" value="DNA RECOMBINASE-RELATED"/>
    <property type="match status" value="1"/>
</dbReference>
<evidence type="ECO:0000256" key="1">
    <source>
        <dbReference type="SAM" id="Coils"/>
    </source>
</evidence>
<evidence type="ECO:0000259" key="3">
    <source>
        <dbReference type="PROSITE" id="PS51737"/>
    </source>
</evidence>
<dbReference type="InterPro" id="IPR011109">
    <property type="entry name" value="DNA_bind_recombinase_dom"/>
</dbReference>
<reference evidence="4 5" key="1">
    <citation type="submission" date="2020-08" db="EMBL/GenBank/DDBJ databases">
        <title>Genome public.</title>
        <authorList>
            <person name="Liu C."/>
            <person name="Sun Q."/>
        </authorList>
    </citation>
    <scope>NUCLEOTIDE SEQUENCE [LARGE SCALE GENOMIC DNA]</scope>
    <source>
        <strain evidence="4 5">NSJ-36</strain>
    </source>
</reference>
<evidence type="ECO:0000313" key="5">
    <source>
        <dbReference type="Proteomes" id="UP000647235"/>
    </source>
</evidence>
<dbReference type="Gene3D" id="3.40.50.1390">
    <property type="entry name" value="Resolvase, N-terminal catalytic domain"/>
    <property type="match status" value="1"/>
</dbReference>
<protein>
    <submittedName>
        <fullName evidence="4">Recombinase family protein</fullName>
    </submittedName>
</protein>
<feature type="coiled-coil region" evidence="1">
    <location>
        <begin position="427"/>
        <end position="454"/>
    </location>
</feature>
<accession>A0ABR7ETN6</accession>
<organism evidence="4 5">
    <name type="scientific">Dorea hominis</name>
    <dbReference type="NCBI Taxonomy" id="2763040"/>
    <lineage>
        <taxon>Bacteria</taxon>
        <taxon>Bacillati</taxon>
        <taxon>Bacillota</taxon>
        <taxon>Clostridia</taxon>
        <taxon>Lachnospirales</taxon>
        <taxon>Lachnospiraceae</taxon>
        <taxon>Dorea</taxon>
    </lineage>
</organism>
<proteinExistence type="predicted"/>
<sequence>MQYEEYLIYLRKSRSDASLEAMGVDVLERHEQILLDLAKRMNLSIGGIYREVVSGESISARPEMQKLLSEVESGRWEGVLVMEVERLARGDTVDQGIVQRAFQYSGTKIITPTKTYNPNNEFDEEYFEFGLFMSRREYKTIRRRMRAGVTAAVKEGKWPFNQAPYGWQRVKLEHGRGWVLAPDPDEAPVVKLIFQLYTGPDRIGITHICRYLDNRGIKPRNGDTWLECSVMGILRNIVNDQRVGIGRRKVIKQVQNGSVSKVRPHSDYDFTAPGLQPRLIDHDVFLEAQEYLARNSHKLPESYGIKNPLAGILVCSCCGKKMQRRPASRDGSSGRCPYDVLMCNTRGCPTIGSTLELVERELIQALSDWVAGYQLDPTLEVENKVPEKEQLLSSAVSNHDLLLKQNGNLYDLLEQGVYTTEIFLERSHELQKRIKESEAHIEILKKDLEYEKEKIANIENFIPSCKELLSCYWDLSVQDRNKALKMLLESVEYTKTKRNRKGDKDNPTFTLNLKPRIPRI</sequence>
<dbReference type="InterPro" id="IPR050639">
    <property type="entry name" value="SSR_resolvase"/>
</dbReference>
<dbReference type="InterPro" id="IPR038109">
    <property type="entry name" value="DNA_bind_recomb_sf"/>
</dbReference>